<dbReference type="EMBL" id="KI669573">
    <property type="protein sequence ID" value="ETN14332.1"/>
    <property type="molecule type" value="Genomic_DNA"/>
</dbReference>
<organism evidence="1 2">
    <name type="scientific">Phytophthora nicotianae (strain INRA-310)</name>
    <name type="common">Phytophthora parasitica</name>
    <dbReference type="NCBI Taxonomy" id="761204"/>
    <lineage>
        <taxon>Eukaryota</taxon>
        <taxon>Sar</taxon>
        <taxon>Stramenopiles</taxon>
        <taxon>Oomycota</taxon>
        <taxon>Peronosporomycetes</taxon>
        <taxon>Peronosporales</taxon>
        <taxon>Peronosporaceae</taxon>
        <taxon>Phytophthora</taxon>
    </lineage>
</organism>
<dbReference type="AlphaFoldDB" id="W2QMC6"/>
<reference evidence="1 2" key="2">
    <citation type="submission" date="2013-11" db="EMBL/GenBank/DDBJ databases">
        <title>The Genome Sequence of Phytophthora parasitica INRA-310.</title>
        <authorList>
            <consortium name="The Broad Institute Genomics Platform"/>
            <person name="Russ C."/>
            <person name="Tyler B."/>
            <person name="Panabieres F."/>
            <person name="Shan W."/>
            <person name="Tripathy S."/>
            <person name="Grunwald N."/>
            <person name="Machado M."/>
            <person name="Johnson C.S."/>
            <person name="Arredondo F."/>
            <person name="Hong C."/>
            <person name="Coffey M."/>
            <person name="Young S.K."/>
            <person name="Zeng Q."/>
            <person name="Gargeya S."/>
            <person name="Fitzgerald M."/>
            <person name="Abouelleil A."/>
            <person name="Alvarado L."/>
            <person name="Chapman S.B."/>
            <person name="Gainer-Dewar J."/>
            <person name="Goldberg J."/>
            <person name="Griggs A."/>
            <person name="Gujja S."/>
            <person name="Hansen M."/>
            <person name="Howarth C."/>
            <person name="Imamovic A."/>
            <person name="Ireland A."/>
            <person name="Larimer J."/>
            <person name="McCowan C."/>
            <person name="Murphy C."/>
            <person name="Pearson M."/>
            <person name="Poon T.W."/>
            <person name="Priest M."/>
            <person name="Roberts A."/>
            <person name="Saif S."/>
            <person name="Shea T."/>
            <person name="Sykes S."/>
            <person name="Wortman J."/>
            <person name="Nusbaum C."/>
            <person name="Birren B."/>
        </authorList>
    </citation>
    <scope>NUCLEOTIDE SEQUENCE [LARGE SCALE GENOMIC DNA]</scope>
    <source>
        <strain evidence="1 2">INRA-310</strain>
    </source>
</reference>
<dbReference type="RefSeq" id="XP_008900649.1">
    <property type="nucleotide sequence ID" value="XM_008902401.1"/>
</dbReference>
<sequence length="33" mass="4015">MAQVEEKNLFLTRKEGLEMLQPRRRWKVTEAPE</sequence>
<dbReference type="GeneID" id="20190829"/>
<reference evidence="2" key="1">
    <citation type="submission" date="2011-12" db="EMBL/GenBank/DDBJ databases">
        <authorList>
            <consortium name="The Broad Institute Genome Sequencing Platform"/>
            <person name="Russ C."/>
            <person name="Tyler B."/>
            <person name="Panabieres F."/>
            <person name="Shan W."/>
            <person name="Tripathy S."/>
            <person name="Grunwald N."/>
            <person name="Machado M."/>
            <person name="Young S.K."/>
            <person name="Zeng Q."/>
            <person name="Gargeya S."/>
            <person name="Fitzgerald M."/>
            <person name="Haas B."/>
            <person name="Abouelleil A."/>
            <person name="Alvarado L."/>
            <person name="Arachchi H.M."/>
            <person name="Berlin A."/>
            <person name="Chapman S.B."/>
            <person name="Gearin G."/>
            <person name="Goldberg J."/>
            <person name="Griggs A."/>
            <person name="Gujja S."/>
            <person name="Hansen M."/>
            <person name="Heiman D."/>
            <person name="Howarth C."/>
            <person name="Larimer J."/>
            <person name="Lui A."/>
            <person name="MacDonald P.J.P."/>
            <person name="McCowen C."/>
            <person name="Montmayeur A."/>
            <person name="Murphy C."/>
            <person name="Neiman D."/>
            <person name="Pearson M."/>
            <person name="Priest M."/>
            <person name="Roberts A."/>
            <person name="Saif S."/>
            <person name="Shea T."/>
            <person name="Sisk P."/>
            <person name="Stolte C."/>
            <person name="Sykes S."/>
            <person name="Wortman J."/>
            <person name="Nusbaum C."/>
            <person name="Birren B."/>
        </authorList>
    </citation>
    <scope>NUCLEOTIDE SEQUENCE [LARGE SCALE GENOMIC DNA]</scope>
    <source>
        <strain evidence="2">INRA-310</strain>
    </source>
</reference>
<accession>W2QMC6</accession>
<dbReference type="Proteomes" id="UP000018817">
    <property type="component" value="Unassembled WGS sequence"/>
</dbReference>
<dbReference type="VEuPathDB" id="FungiDB:PPTG_22230"/>
<proteinExistence type="predicted"/>
<protein>
    <submittedName>
        <fullName evidence="1">Uncharacterized protein</fullName>
    </submittedName>
</protein>
<name>W2QMC6_PHYN3</name>
<gene>
    <name evidence="1" type="ORF">PPTG_22230</name>
</gene>
<evidence type="ECO:0000313" key="1">
    <source>
        <dbReference type="EMBL" id="ETN14332.1"/>
    </source>
</evidence>
<evidence type="ECO:0000313" key="2">
    <source>
        <dbReference type="Proteomes" id="UP000018817"/>
    </source>
</evidence>